<dbReference type="InterPro" id="IPR006381">
    <property type="entry name" value="HAD-SF-IIB-MPGP"/>
</dbReference>
<dbReference type="PANTHER" id="PTHR10000">
    <property type="entry name" value="PHOSPHOSERINE PHOSPHATASE"/>
    <property type="match status" value="1"/>
</dbReference>
<reference evidence="4 5" key="2">
    <citation type="submission" date="2024-08" db="EMBL/GenBank/DDBJ databases">
        <title>Phylogenomic analyses of a clade within the roseobacter group suggest taxonomic reassignments of species of the genera Aestuariivita, Citreicella, Loktanella, Nautella, Pelagibaca, Ruegeria, Thalassobius, Thiobacimonas and Tropicibacter, and the proposal o.</title>
        <authorList>
            <person name="Jeon C.O."/>
        </authorList>
    </citation>
    <scope>NUCLEOTIDE SEQUENCE [LARGE SCALE GENOMIC DNA]</scope>
    <source>
        <strain evidence="4 5">SS1-5</strain>
    </source>
</reference>
<dbReference type="GO" id="GO:0005829">
    <property type="term" value="C:cytosol"/>
    <property type="evidence" value="ECO:0007669"/>
    <property type="project" value="TreeGrafter"/>
</dbReference>
<dbReference type="NCBIfam" id="TIGR01486">
    <property type="entry name" value="HAD-SF-IIB-MPGP"/>
    <property type="match status" value="1"/>
</dbReference>
<sequence length="267" mass="28396">MQKRPPLLVFSDLDGTLLDHDTYDWSAARPALQALSDCGAGVILASSKTAAEIGVLQADMGLGDWPAIVENGAGLLSAMSDNAGSSPYDEIRAVLDKLPDDLRAGFRGFGDMSVAEVQDITGLAAAAAAQAKDRRHSEPGLWTGDTTAHSRFLKTLAAHDIQGREGGRFLTLSFGKTKADQMAAVIAQYKPHRTIALGDAPNDIEMLETADIGIVVANPHRPPLPPLRGEAEGRIRRTIETGPRGWNTAMRGLLAELEIQTGTDNHG</sequence>
<dbReference type="Proteomes" id="UP001470809">
    <property type="component" value="Chromosome"/>
</dbReference>
<dbReference type="GO" id="GO:0000287">
    <property type="term" value="F:magnesium ion binding"/>
    <property type="evidence" value="ECO:0007669"/>
    <property type="project" value="TreeGrafter"/>
</dbReference>
<keyword evidence="5" id="KW-1185">Reference proteome</keyword>
<accession>A0AAN0MB81</accession>
<keyword evidence="2 4" id="KW-0378">Hydrolase</keyword>
<dbReference type="PANTHER" id="PTHR10000:SF8">
    <property type="entry name" value="HAD SUPERFAMILY HYDROLASE-LIKE, TYPE 3"/>
    <property type="match status" value="1"/>
</dbReference>
<evidence type="ECO:0000313" key="4">
    <source>
        <dbReference type="EMBL" id="WZU68496.1"/>
    </source>
</evidence>
<gene>
    <name evidence="4" type="ORF">AABB31_06290</name>
</gene>
<dbReference type="EMBL" id="CP151767">
    <property type="protein sequence ID" value="WZU68496.1"/>
    <property type="molecule type" value="Genomic_DNA"/>
</dbReference>
<organism evidence="4 5">
    <name type="scientific">Yoonia rhodophyticola</name>
    <dbReference type="NCBI Taxonomy" id="3137370"/>
    <lineage>
        <taxon>Bacteria</taxon>
        <taxon>Pseudomonadati</taxon>
        <taxon>Pseudomonadota</taxon>
        <taxon>Alphaproteobacteria</taxon>
        <taxon>Rhodobacterales</taxon>
        <taxon>Paracoccaceae</taxon>
        <taxon>Yoonia</taxon>
    </lineage>
</organism>
<dbReference type="NCBIfam" id="NF001216">
    <property type="entry name" value="PRK00192.1-2"/>
    <property type="match status" value="1"/>
</dbReference>
<name>A0AAN0MB81_9RHOB</name>
<keyword evidence="3" id="KW-0460">Magnesium</keyword>
<dbReference type="KEGG" id="yrh:AABB31_06290"/>
<evidence type="ECO:0000256" key="3">
    <source>
        <dbReference type="ARBA" id="ARBA00022842"/>
    </source>
</evidence>
<dbReference type="SUPFAM" id="SSF56784">
    <property type="entry name" value="HAD-like"/>
    <property type="match status" value="1"/>
</dbReference>
<dbReference type="NCBIfam" id="TIGR01484">
    <property type="entry name" value="HAD-SF-IIB"/>
    <property type="match status" value="1"/>
</dbReference>
<dbReference type="GO" id="GO:0050531">
    <property type="term" value="F:mannosyl-3-phosphoglycerate phosphatase activity"/>
    <property type="evidence" value="ECO:0007669"/>
    <property type="project" value="InterPro"/>
</dbReference>
<dbReference type="GO" id="GO:0051479">
    <property type="term" value="P:mannosylglycerate biosynthetic process"/>
    <property type="evidence" value="ECO:0007669"/>
    <property type="project" value="InterPro"/>
</dbReference>
<dbReference type="RefSeq" id="WP_342077784.1">
    <property type="nucleotide sequence ID" value="NZ_CP151767.2"/>
</dbReference>
<dbReference type="InterPro" id="IPR023214">
    <property type="entry name" value="HAD_sf"/>
</dbReference>
<dbReference type="InterPro" id="IPR036412">
    <property type="entry name" value="HAD-like_sf"/>
</dbReference>
<dbReference type="Pfam" id="PF00702">
    <property type="entry name" value="Hydrolase"/>
    <property type="match status" value="1"/>
</dbReference>
<dbReference type="Gene3D" id="3.40.50.1000">
    <property type="entry name" value="HAD superfamily/HAD-like"/>
    <property type="match status" value="1"/>
</dbReference>
<dbReference type="Gene3D" id="3.30.980.20">
    <property type="entry name" value="Putative mannosyl-3-phosphoglycerate phosphatase, domain 2"/>
    <property type="match status" value="1"/>
</dbReference>
<dbReference type="SFLD" id="SFLDG01140">
    <property type="entry name" value="C2.B:_Phosphomannomutase_and_P"/>
    <property type="match status" value="1"/>
</dbReference>
<dbReference type="SFLD" id="SFLDS00003">
    <property type="entry name" value="Haloacid_Dehalogenase"/>
    <property type="match status" value="1"/>
</dbReference>
<dbReference type="AlphaFoldDB" id="A0AAN0MB81"/>
<dbReference type="InterPro" id="IPR006379">
    <property type="entry name" value="HAD-SF_hydro_IIB"/>
</dbReference>
<evidence type="ECO:0000256" key="2">
    <source>
        <dbReference type="ARBA" id="ARBA00022801"/>
    </source>
</evidence>
<evidence type="ECO:0000313" key="5">
    <source>
        <dbReference type="Proteomes" id="UP001470809"/>
    </source>
</evidence>
<proteinExistence type="predicted"/>
<evidence type="ECO:0000256" key="1">
    <source>
        <dbReference type="ARBA" id="ARBA00022723"/>
    </source>
</evidence>
<protein>
    <submittedName>
        <fullName evidence="4">HAD-IIB family hydrolase</fullName>
    </submittedName>
</protein>
<reference evidence="5" key="1">
    <citation type="submission" date="2024-04" db="EMBL/GenBank/DDBJ databases">
        <title>Phylogenomic analyses of a clade within the roseobacter group suggest taxonomic reassignments of species of the genera Aestuariivita, Citreicella, Loktanella, Nautella, Pelagibaca, Ruegeria, Thalassobius, Thiobacimonas and Tropicibacter, and the proposal o.</title>
        <authorList>
            <person name="Jeon C.O."/>
        </authorList>
    </citation>
    <scope>NUCLEOTIDE SEQUENCE [LARGE SCALE GENOMIC DNA]</scope>
    <source>
        <strain evidence="5">SS1-5</strain>
    </source>
</reference>
<keyword evidence="1" id="KW-0479">Metal-binding</keyword>
<dbReference type="SFLD" id="SFLDG01142">
    <property type="entry name" value="C2.B.2:_Mannosyl-3-phosphoglyc"/>
    <property type="match status" value="1"/>
</dbReference>